<accession>A0A2K9NQQ7</accession>
<dbReference type="InterPro" id="IPR020583">
    <property type="entry name" value="Inositol_monoP_metal-BS"/>
</dbReference>
<dbReference type="KEGG" id="bsto:C0V70_03015"/>
<proteinExistence type="inferred from homology"/>
<dbReference type="Gene3D" id="3.30.540.10">
    <property type="entry name" value="Fructose-1,6-Bisphosphatase, subunit A, domain 1"/>
    <property type="match status" value="1"/>
</dbReference>
<dbReference type="CDD" id="cd01639">
    <property type="entry name" value="IMPase"/>
    <property type="match status" value="1"/>
</dbReference>
<feature type="binding site" evidence="6">
    <location>
        <position position="127"/>
    </location>
    <ligand>
        <name>Mg(2+)</name>
        <dbReference type="ChEBI" id="CHEBI:18420"/>
        <label>1</label>
        <note>catalytic</note>
    </ligand>
</feature>
<gene>
    <name evidence="8" type="ORF">C0V70_03015</name>
</gene>
<evidence type="ECO:0000313" key="8">
    <source>
        <dbReference type="EMBL" id="AUN97094.1"/>
    </source>
</evidence>
<evidence type="ECO:0000256" key="7">
    <source>
        <dbReference type="RuleBase" id="RU364068"/>
    </source>
</evidence>
<feature type="binding site" evidence="6">
    <location>
        <position position="124"/>
    </location>
    <ligand>
        <name>Mg(2+)</name>
        <dbReference type="ChEBI" id="CHEBI:18420"/>
        <label>1</label>
        <note>catalytic</note>
    </ligand>
</feature>
<evidence type="ECO:0000313" key="9">
    <source>
        <dbReference type="Proteomes" id="UP000235584"/>
    </source>
</evidence>
<dbReference type="GO" id="GO:0046872">
    <property type="term" value="F:metal ion binding"/>
    <property type="evidence" value="ECO:0007669"/>
    <property type="project" value="UniProtKB-KW"/>
</dbReference>
<comment type="cofactor">
    <cofactor evidence="2 6 7">
        <name>Mg(2+)</name>
        <dbReference type="ChEBI" id="CHEBI:18420"/>
    </cofactor>
</comment>
<dbReference type="FunFam" id="3.40.190.80:FF:000020">
    <property type="entry name" value="Fructose-1,6-bisphosphatase/inositol-1-monophosphatase"/>
    <property type="match status" value="1"/>
</dbReference>
<feature type="binding site" evidence="6">
    <location>
        <position position="97"/>
    </location>
    <ligand>
        <name>Mg(2+)</name>
        <dbReference type="ChEBI" id="CHEBI:18420"/>
        <label>1</label>
        <note>catalytic</note>
    </ligand>
</feature>
<dbReference type="InterPro" id="IPR000760">
    <property type="entry name" value="Inositol_monophosphatase-like"/>
</dbReference>
<feature type="binding site" evidence="6">
    <location>
        <position position="126"/>
    </location>
    <ligand>
        <name>Mg(2+)</name>
        <dbReference type="ChEBI" id="CHEBI:18420"/>
        <label>1</label>
        <note>catalytic</note>
    </ligand>
</feature>
<dbReference type="GO" id="GO:0007165">
    <property type="term" value="P:signal transduction"/>
    <property type="evidence" value="ECO:0007669"/>
    <property type="project" value="TreeGrafter"/>
</dbReference>
<keyword evidence="9" id="KW-1185">Reference proteome</keyword>
<dbReference type="PANTHER" id="PTHR20854:SF4">
    <property type="entry name" value="INOSITOL-1-MONOPHOSPHATASE-RELATED"/>
    <property type="match status" value="1"/>
</dbReference>
<evidence type="ECO:0000256" key="2">
    <source>
        <dbReference type="ARBA" id="ARBA00001946"/>
    </source>
</evidence>
<evidence type="ECO:0000256" key="6">
    <source>
        <dbReference type="PIRSR" id="PIRSR600760-2"/>
    </source>
</evidence>
<evidence type="ECO:0000256" key="5">
    <source>
        <dbReference type="ARBA" id="ARBA00022842"/>
    </source>
</evidence>
<evidence type="ECO:0000256" key="4">
    <source>
        <dbReference type="ARBA" id="ARBA00022801"/>
    </source>
</evidence>
<comment type="catalytic activity">
    <reaction evidence="1 7">
        <text>a myo-inositol phosphate + H2O = myo-inositol + phosphate</text>
        <dbReference type="Rhea" id="RHEA:24056"/>
        <dbReference type="ChEBI" id="CHEBI:15377"/>
        <dbReference type="ChEBI" id="CHEBI:17268"/>
        <dbReference type="ChEBI" id="CHEBI:43474"/>
        <dbReference type="ChEBI" id="CHEBI:84139"/>
        <dbReference type="EC" id="3.1.3.25"/>
    </reaction>
</comment>
<evidence type="ECO:0000256" key="1">
    <source>
        <dbReference type="ARBA" id="ARBA00001033"/>
    </source>
</evidence>
<keyword evidence="4 7" id="KW-0378">Hydrolase</keyword>
<dbReference type="EMBL" id="CP025704">
    <property type="protein sequence ID" value="AUN97094.1"/>
    <property type="molecule type" value="Genomic_DNA"/>
</dbReference>
<protein>
    <recommendedName>
        <fullName evidence="7">Inositol-1-monophosphatase</fullName>
        <ecNumber evidence="7">3.1.3.25</ecNumber>
    </recommendedName>
</protein>
<dbReference type="PRINTS" id="PR00377">
    <property type="entry name" value="IMPHPHTASES"/>
</dbReference>
<dbReference type="Proteomes" id="UP000235584">
    <property type="component" value="Chromosome"/>
</dbReference>
<organism evidence="8 9">
    <name type="scientific">Bacteriovorax stolpii</name>
    <name type="common">Bdellovibrio stolpii</name>
    <dbReference type="NCBI Taxonomy" id="960"/>
    <lineage>
        <taxon>Bacteria</taxon>
        <taxon>Pseudomonadati</taxon>
        <taxon>Bdellovibrionota</taxon>
        <taxon>Bacteriovoracia</taxon>
        <taxon>Bacteriovoracales</taxon>
        <taxon>Bacteriovoracaceae</taxon>
        <taxon>Bacteriovorax</taxon>
    </lineage>
</organism>
<keyword evidence="5 6" id="KW-0460">Magnesium</keyword>
<dbReference type="EC" id="3.1.3.25" evidence="7"/>
<name>A0A2K9NQQ7_BACTC</name>
<feature type="binding site" evidence="6">
    <location>
        <position position="264"/>
    </location>
    <ligand>
        <name>Mg(2+)</name>
        <dbReference type="ChEBI" id="CHEBI:18420"/>
        <label>1</label>
        <note>catalytic</note>
    </ligand>
</feature>
<dbReference type="Pfam" id="PF00459">
    <property type="entry name" value="Inositol_P"/>
    <property type="match status" value="1"/>
</dbReference>
<dbReference type="Gene3D" id="3.40.190.80">
    <property type="match status" value="1"/>
</dbReference>
<dbReference type="PROSITE" id="PS00629">
    <property type="entry name" value="IMP_1"/>
    <property type="match status" value="1"/>
</dbReference>
<evidence type="ECO:0000256" key="3">
    <source>
        <dbReference type="ARBA" id="ARBA00022723"/>
    </source>
</evidence>
<dbReference type="OrthoDB" id="5289799at2"/>
<dbReference type="GO" id="GO:0008934">
    <property type="term" value="F:inositol monophosphate 1-phosphatase activity"/>
    <property type="evidence" value="ECO:0007669"/>
    <property type="project" value="InterPro"/>
</dbReference>
<dbReference type="SUPFAM" id="SSF56655">
    <property type="entry name" value="Carbohydrate phosphatase"/>
    <property type="match status" value="1"/>
</dbReference>
<dbReference type="GO" id="GO:0006020">
    <property type="term" value="P:inositol metabolic process"/>
    <property type="evidence" value="ECO:0007669"/>
    <property type="project" value="TreeGrafter"/>
</dbReference>
<sequence>MSSWKRNNQSIRIAMKEMKANTKVKKVVVKKEEALKLAMDLGVKASKLLLEKQKKLSSLKITTKVAQGIASNADIESEKLVIDGIKKKYPEHFILAEESAYKEYMGEMNRYKFLKEKEWVWIIDPLDGTNNFLNGLDYYGVCISLVHFGEPVVGVVIRPTNGDCFYAIKGKGTKLINFSKDFKKKSRPISLKKTSTKKALSDSLLVTGFATEKGPVFDQEFDLFKKLMGKSRGIRRMGSAALDLCYVARGVFDCFWERGLAAWDVSAAGLICLEAGVLVTDYDGQKFHPFQATIAAARAPLHKELLSLFGNRL</sequence>
<dbReference type="InterPro" id="IPR033942">
    <property type="entry name" value="IMPase"/>
</dbReference>
<dbReference type="AlphaFoldDB" id="A0A2K9NQQ7"/>
<dbReference type="PANTHER" id="PTHR20854">
    <property type="entry name" value="INOSITOL MONOPHOSPHATASE"/>
    <property type="match status" value="1"/>
</dbReference>
<reference evidence="8 9" key="1">
    <citation type="submission" date="2018-01" db="EMBL/GenBank/DDBJ databases">
        <title>Complete genome sequence of Bacteriovorax stolpii DSM12778.</title>
        <authorList>
            <person name="Tang B."/>
            <person name="Chang J."/>
        </authorList>
    </citation>
    <scope>NUCLEOTIDE SEQUENCE [LARGE SCALE GENOMIC DNA]</scope>
    <source>
        <strain evidence="8 9">DSM 12778</strain>
    </source>
</reference>
<comment type="similarity">
    <text evidence="7">Belongs to the inositol monophosphatase superfamily.</text>
</comment>
<keyword evidence="3 6" id="KW-0479">Metal-binding</keyword>